<dbReference type="InterPro" id="IPR011333">
    <property type="entry name" value="SKP1/BTB/POZ_sf"/>
</dbReference>
<evidence type="ECO:0000313" key="3">
    <source>
        <dbReference type="Proteomes" id="UP000887577"/>
    </source>
</evidence>
<dbReference type="Pfam" id="PF07707">
    <property type="entry name" value="BACK"/>
    <property type="match status" value="1"/>
</dbReference>
<dbReference type="SMART" id="SM00875">
    <property type="entry name" value="BACK"/>
    <property type="match status" value="1"/>
</dbReference>
<reference evidence="4" key="1">
    <citation type="submission" date="2022-11" db="UniProtKB">
        <authorList>
            <consortium name="WormBaseParasite"/>
        </authorList>
    </citation>
    <scope>IDENTIFICATION</scope>
</reference>
<dbReference type="PROSITE" id="PS50097">
    <property type="entry name" value="BTB"/>
    <property type="match status" value="1"/>
</dbReference>
<evidence type="ECO:0000313" key="4">
    <source>
        <dbReference type="WBParaSite" id="PSU_v2.g6434.t1"/>
    </source>
</evidence>
<dbReference type="WBParaSite" id="PSU_v2.g6434.t1">
    <property type="protein sequence ID" value="PSU_v2.g6434.t1"/>
    <property type="gene ID" value="PSU_v2.g6434"/>
</dbReference>
<dbReference type="InterPro" id="IPR000421">
    <property type="entry name" value="FA58C"/>
</dbReference>
<dbReference type="FunFam" id="1.25.40.420:FF:000005">
    <property type="entry name" value="BTB/POZ domain-containing protein 9"/>
    <property type="match status" value="1"/>
</dbReference>
<dbReference type="InterPro" id="IPR008979">
    <property type="entry name" value="Galactose-bd-like_sf"/>
</dbReference>
<name>A0A914Z2Z9_9BILA</name>
<dbReference type="FunFam" id="2.60.120.260:FF:000051">
    <property type="entry name" value="BTB/POZ domain-containing protein 9"/>
    <property type="match status" value="1"/>
</dbReference>
<dbReference type="AlphaFoldDB" id="A0A914Z2Z9"/>
<evidence type="ECO:0000259" key="2">
    <source>
        <dbReference type="PROSITE" id="PS50097"/>
    </source>
</evidence>
<dbReference type="SMART" id="SM00225">
    <property type="entry name" value="BTB"/>
    <property type="match status" value="1"/>
</dbReference>
<dbReference type="SUPFAM" id="SSF49785">
    <property type="entry name" value="Galactose-binding domain-like"/>
    <property type="match status" value="2"/>
</dbReference>
<dbReference type="PANTHER" id="PTHR46306:SF1">
    <property type="entry name" value="BTB_POZ DOMAIN-CONTAINING PROTEIN 9"/>
    <property type="match status" value="1"/>
</dbReference>
<dbReference type="InterPro" id="IPR011705">
    <property type="entry name" value="BACK"/>
</dbReference>
<dbReference type="Proteomes" id="UP000887577">
    <property type="component" value="Unplaced"/>
</dbReference>
<feature type="region of interest" description="Disordered" evidence="1">
    <location>
        <begin position="25"/>
        <end position="59"/>
    </location>
</feature>
<dbReference type="Gene3D" id="3.30.710.10">
    <property type="entry name" value="Potassium Channel Kv1.1, Chain A"/>
    <property type="match status" value="1"/>
</dbReference>
<dbReference type="GO" id="GO:0048512">
    <property type="term" value="P:circadian behavior"/>
    <property type="evidence" value="ECO:0007669"/>
    <property type="project" value="TreeGrafter"/>
</dbReference>
<organism evidence="3 4">
    <name type="scientific">Panagrolaimus superbus</name>
    <dbReference type="NCBI Taxonomy" id="310955"/>
    <lineage>
        <taxon>Eukaryota</taxon>
        <taxon>Metazoa</taxon>
        <taxon>Ecdysozoa</taxon>
        <taxon>Nematoda</taxon>
        <taxon>Chromadorea</taxon>
        <taxon>Rhabditida</taxon>
        <taxon>Tylenchina</taxon>
        <taxon>Panagrolaimomorpha</taxon>
        <taxon>Panagrolaimoidea</taxon>
        <taxon>Panagrolaimidae</taxon>
        <taxon>Panagrolaimus</taxon>
    </lineage>
</organism>
<proteinExistence type="predicted"/>
<dbReference type="SUPFAM" id="SSF54695">
    <property type="entry name" value="POZ domain"/>
    <property type="match status" value="1"/>
</dbReference>
<dbReference type="Gene3D" id="2.60.120.260">
    <property type="entry name" value="Galactose-binding domain-like"/>
    <property type="match status" value="1"/>
</dbReference>
<dbReference type="GO" id="GO:0050804">
    <property type="term" value="P:modulation of chemical synaptic transmission"/>
    <property type="evidence" value="ECO:0007669"/>
    <property type="project" value="TreeGrafter"/>
</dbReference>
<sequence>MVYQNRNRNRTNQFFNDLERLAGESSSARAQERSAVEMSNIRPIPNDERSPSTTSRSGSVFGDEVQRLLQHISDLYLNEEISDVTLIVENSRFPAHKIILASRSIYFKAMFFGFTELEHNVSEYLKEICKPENVCNIFCASQMYSMRSLAAHCLDFMDFHAEEVLKHPTFRNLSAEALEQLISRDSFCAFEITIFKAVREWMDANAEESRFFGEIVKNIRLSLIKLDDLLNIIRPSGLIPPDILLDAINDQTRCKTSDLGYRGFKFPNVNVACPEFGVNIIAGDNNKNYFSTDPLPSESERNAIKHPIKEKDPGIIVELARPHIINHIRFQLPEREQRSFSYFVEISMDKLDWVRVIDHTRYLCRNKQNLFFNKRVIKFIKICGTFTTSSVYTFQIMNLEVFFSPESFEVDSSTTLIIPKQNIATIQNNANVIEGVSRSRNALLNGDTRNYDWDNGYTCHQLQSGSIIVQLAQPYMINSIGLLLWDCDDRQYSYYIEVSTDQQTWNRVVEECEVSSWRRVTFELQPVTFIKVVGTANTANEVFHLVHLECPAPEDYPIGNHNSTNTRQFAGIHDGLPQMINNLEQGIERVAIEQPD</sequence>
<dbReference type="GO" id="GO:0008344">
    <property type="term" value="P:adult locomotory behavior"/>
    <property type="evidence" value="ECO:0007669"/>
    <property type="project" value="TreeGrafter"/>
</dbReference>
<keyword evidence="3" id="KW-1185">Reference proteome</keyword>
<dbReference type="InterPro" id="IPR000210">
    <property type="entry name" value="BTB/POZ_dom"/>
</dbReference>
<dbReference type="PANTHER" id="PTHR46306">
    <property type="entry name" value="BTB/POZ DOMAIN-CONTAINING PROTEIN 9"/>
    <property type="match status" value="1"/>
</dbReference>
<evidence type="ECO:0000256" key="1">
    <source>
        <dbReference type="SAM" id="MobiDB-lite"/>
    </source>
</evidence>
<dbReference type="Pfam" id="PF00754">
    <property type="entry name" value="F5_F8_type_C"/>
    <property type="match status" value="1"/>
</dbReference>
<protein>
    <submittedName>
        <fullName evidence="4">BTB domain-containing protein</fullName>
    </submittedName>
</protein>
<dbReference type="InterPro" id="IPR052407">
    <property type="entry name" value="BTB_POZ_domain_cont_9"/>
</dbReference>
<feature type="domain" description="BTB" evidence="2">
    <location>
        <begin position="82"/>
        <end position="138"/>
    </location>
</feature>
<accession>A0A914Z2Z9</accession>
<dbReference type="Gene3D" id="1.25.40.420">
    <property type="match status" value="1"/>
</dbReference>
<dbReference type="GO" id="GO:0005737">
    <property type="term" value="C:cytoplasm"/>
    <property type="evidence" value="ECO:0007669"/>
    <property type="project" value="TreeGrafter"/>
</dbReference>